<reference evidence="1 2" key="1">
    <citation type="submission" date="2019-09" db="EMBL/GenBank/DDBJ databases">
        <authorList>
            <person name="Ou C."/>
        </authorList>
    </citation>
    <scope>NUCLEOTIDE SEQUENCE [LARGE SCALE GENOMIC DNA]</scope>
    <source>
        <strain evidence="1">S2</strain>
        <tissue evidence="1">Leaf</tissue>
    </source>
</reference>
<gene>
    <name evidence="1" type="ORF">D8674_002846</name>
</gene>
<protein>
    <submittedName>
        <fullName evidence="1">Cation-chloride cotransporter 1-like</fullName>
    </submittedName>
</protein>
<keyword evidence="2" id="KW-1185">Reference proteome</keyword>
<sequence length="110" mass="12635">MNQPPDWVGEEDYESAYRFVKEKMREEGRWEMDNANVEAGAEDELCGQRGQKYRPAVDDNRVVLEMSPMDPSSSSLTSLPIHQALLKMNFVSFNGFIVENELNPQVHLML</sequence>
<organism evidence="1 2">
    <name type="scientific">Pyrus ussuriensis x Pyrus communis</name>
    <dbReference type="NCBI Taxonomy" id="2448454"/>
    <lineage>
        <taxon>Eukaryota</taxon>
        <taxon>Viridiplantae</taxon>
        <taxon>Streptophyta</taxon>
        <taxon>Embryophyta</taxon>
        <taxon>Tracheophyta</taxon>
        <taxon>Spermatophyta</taxon>
        <taxon>Magnoliopsida</taxon>
        <taxon>eudicotyledons</taxon>
        <taxon>Gunneridae</taxon>
        <taxon>Pentapetalae</taxon>
        <taxon>rosids</taxon>
        <taxon>fabids</taxon>
        <taxon>Rosales</taxon>
        <taxon>Rosaceae</taxon>
        <taxon>Amygdaloideae</taxon>
        <taxon>Maleae</taxon>
        <taxon>Pyrus</taxon>
    </lineage>
</organism>
<reference evidence="1 2" key="3">
    <citation type="submission" date="2019-11" db="EMBL/GenBank/DDBJ databases">
        <title>A de novo genome assembly of a pear dwarfing rootstock.</title>
        <authorList>
            <person name="Wang F."/>
            <person name="Wang J."/>
            <person name="Li S."/>
            <person name="Zhang Y."/>
            <person name="Fang M."/>
            <person name="Ma L."/>
            <person name="Zhao Y."/>
            <person name="Jiang S."/>
        </authorList>
    </citation>
    <scope>NUCLEOTIDE SEQUENCE [LARGE SCALE GENOMIC DNA]</scope>
    <source>
        <strain evidence="1">S2</strain>
        <tissue evidence="1">Leaf</tissue>
    </source>
</reference>
<comment type="caution">
    <text evidence="1">The sequence shown here is derived from an EMBL/GenBank/DDBJ whole genome shotgun (WGS) entry which is preliminary data.</text>
</comment>
<reference evidence="2" key="2">
    <citation type="submission" date="2019-10" db="EMBL/GenBank/DDBJ databases">
        <title>A de novo genome assembly of a pear dwarfing rootstock.</title>
        <authorList>
            <person name="Wang F."/>
            <person name="Wang J."/>
            <person name="Li S."/>
            <person name="Zhang Y."/>
            <person name="Fang M."/>
            <person name="Ma L."/>
            <person name="Zhao Y."/>
            <person name="Jiang S."/>
        </authorList>
    </citation>
    <scope>NUCLEOTIDE SEQUENCE [LARGE SCALE GENOMIC DNA]</scope>
</reference>
<dbReference type="AlphaFoldDB" id="A0A5N5FJG2"/>
<evidence type="ECO:0000313" key="1">
    <source>
        <dbReference type="EMBL" id="KAB2601841.1"/>
    </source>
</evidence>
<proteinExistence type="predicted"/>
<dbReference type="Proteomes" id="UP000327157">
    <property type="component" value="Chromosome 10"/>
</dbReference>
<accession>A0A5N5FJG2</accession>
<name>A0A5N5FJG2_9ROSA</name>
<dbReference type="EMBL" id="SMOL01000695">
    <property type="protein sequence ID" value="KAB2601841.1"/>
    <property type="molecule type" value="Genomic_DNA"/>
</dbReference>
<evidence type="ECO:0000313" key="2">
    <source>
        <dbReference type="Proteomes" id="UP000327157"/>
    </source>
</evidence>